<dbReference type="AlphaFoldDB" id="E0UHH1"/>
<dbReference type="Gene3D" id="2.30.30.40">
    <property type="entry name" value="SH3 Domains"/>
    <property type="match status" value="1"/>
</dbReference>
<feature type="chain" id="PRO_5003141309" evidence="1">
    <location>
        <begin position="30"/>
        <end position="172"/>
    </location>
</feature>
<keyword evidence="3" id="KW-1185">Reference proteome</keyword>
<accession>E0UHH1</accession>
<organism evidence="2 3">
    <name type="scientific">Gloeothece verrucosa (strain PCC 7822)</name>
    <name type="common">Cyanothece sp. (strain PCC 7822)</name>
    <dbReference type="NCBI Taxonomy" id="497965"/>
    <lineage>
        <taxon>Bacteria</taxon>
        <taxon>Bacillati</taxon>
        <taxon>Cyanobacteriota</taxon>
        <taxon>Cyanophyceae</taxon>
        <taxon>Oscillatoriophycideae</taxon>
        <taxon>Chroococcales</taxon>
        <taxon>Aphanothecaceae</taxon>
        <taxon>Gloeothece</taxon>
        <taxon>Gloeothece verrucosa</taxon>
    </lineage>
</organism>
<dbReference type="OrthoDB" id="460967at2"/>
<dbReference type="RefSeq" id="WP_013320222.1">
    <property type="nucleotide sequence ID" value="NC_014501.1"/>
</dbReference>
<dbReference type="eggNOG" id="COG3103">
    <property type="taxonomic scope" value="Bacteria"/>
</dbReference>
<dbReference type="KEGG" id="cyj:Cyan7822_0060"/>
<dbReference type="EMBL" id="CP002198">
    <property type="protein sequence ID" value="ADN12112.1"/>
    <property type="molecule type" value="Genomic_DNA"/>
</dbReference>
<evidence type="ECO:0000313" key="3">
    <source>
        <dbReference type="Proteomes" id="UP000008206"/>
    </source>
</evidence>
<sequence>MKFNKNLVKFGITLIPVALSLFTNITKVAAQPSGQAVVFDPPSNVRVTPNGAVLCSVRTVSPINIYGSQNGWYVTDACGEMGYIHSSQIRLQSNNQPQRGPVVCDVINIERGQLALRFSPNGKSRAGLDNGNTVRLLSQQRNWANVRVIQGPNPAVNGLEGWVNSDYLSCHD</sequence>
<protein>
    <submittedName>
        <fullName evidence="2">Uncharacterized protein</fullName>
    </submittedName>
</protein>
<dbReference type="HOGENOM" id="CLU_129191_0_0_3"/>
<evidence type="ECO:0000256" key="1">
    <source>
        <dbReference type="SAM" id="SignalP"/>
    </source>
</evidence>
<gene>
    <name evidence="2" type="ordered locus">Cyan7822_0060</name>
</gene>
<name>E0UHH1_GLOV7</name>
<reference evidence="3" key="1">
    <citation type="journal article" date="2011" name="MBio">
        <title>Novel metabolic attributes of the genus Cyanothece, comprising a group of unicellular nitrogen-fixing Cyanobacteria.</title>
        <authorList>
            <person name="Bandyopadhyay A."/>
            <person name="Elvitigala T."/>
            <person name="Welsh E."/>
            <person name="Stockel J."/>
            <person name="Liberton M."/>
            <person name="Min H."/>
            <person name="Sherman L.A."/>
            <person name="Pakrasi H.B."/>
        </authorList>
    </citation>
    <scope>NUCLEOTIDE SEQUENCE [LARGE SCALE GENOMIC DNA]</scope>
    <source>
        <strain evidence="3">PCC 7822</strain>
    </source>
</reference>
<feature type="signal peptide" evidence="1">
    <location>
        <begin position="1"/>
        <end position="29"/>
    </location>
</feature>
<dbReference type="Proteomes" id="UP000008206">
    <property type="component" value="Chromosome"/>
</dbReference>
<evidence type="ECO:0000313" key="2">
    <source>
        <dbReference type="EMBL" id="ADN12112.1"/>
    </source>
</evidence>
<keyword evidence="1" id="KW-0732">Signal</keyword>
<proteinExistence type="predicted"/>